<dbReference type="GO" id="GO:0004594">
    <property type="term" value="F:pantothenate kinase activity"/>
    <property type="evidence" value="ECO:0007669"/>
    <property type="project" value="UniProtKB-UniRule"/>
</dbReference>
<dbReference type="PANTHER" id="PTHR34265">
    <property type="entry name" value="TYPE III PANTOTHENATE KINASE"/>
    <property type="match status" value="1"/>
</dbReference>
<evidence type="ECO:0000256" key="3">
    <source>
        <dbReference type="ARBA" id="ARBA00004496"/>
    </source>
</evidence>
<keyword evidence="8 16" id="KW-0808">Transferase</keyword>
<dbReference type="HAMAP" id="MF_01274">
    <property type="entry name" value="Pantothen_kinase_3"/>
    <property type="match status" value="1"/>
</dbReference>
<keyword evidence="13 16" id="KW-0173">Coenzyme A biosynthesis</keyword>
<dbReference type="EMBL" id="FOQA01000002">
    <property type="protein sequence ID" value="SFH73792.1"/>
    <property type="molecule type" value="Genomic_DNA"/>
</dbReference>
<dbReference type="SUPFAM" id="SSF53067">
    <property type="entry name" value="Actin-like ATPase domain"/>
    <property type="match status" value="2"/>
</dbReference>
<feature type="binding site" evidence="16">
    <location>
        <position position="101"/>
    </location>
    <ligand>
        <name>substrate</name>
    </ligand>
</feature>
<evidence type="ECO:0000256" key="13">
    <source>
        <dbReference type="ARBA" id="ARBA00022993"/>
    </source>
</evidence>
<evidence type="ECO:0000256" key="1">
    <source>
        <dbReference type="ARBA" id="ARBA00001206"/>
    </source>
</evidence>
<evidence type="ECO:0000256" key="2">
    <source>
        <dbReference type="ARBA" id="ARBA00001958"/>
    </source>
</evidence>
<name>A0A1I3CGX7_9FIRM</name>
<gene>
    <name evidence="16" type="primary">coaX</name>
    <name evidence="17" type="ORF">SAMN05192551_102392</name>
</gene>
<keyword evidence="18" id="KW-1185">Reference proteome</keyword>
<keyword evidence="12 16" id="KW-0630">Potassium</keyword>
<evidence type="ECO:0000256" key="11">
    <source>
        <dbReference type="ARBA" id="ARBA00022840"/>
    </source>
</evidence>
<dbReference type="InterPro" id="IPR004619">
    <property type="entry name" value="Type_III_PanK"/>
</dbReference>
<keyword evidence="9 16" id="KW-0547">Nucleotide-binding</keyword>
<evidence type="ECO:0000256" key="9">
    <source>
        <dbReference type="ARBA" id="ARBA00022741"/>
    </source>
</evidence>
<proteinExistence type="inferred from homology"/>
<evidence type="ECO:0000256" key="14">
    <source>
        <dbReference type="ARBA" id="ARBA00038036"/>
    </source>
</evidence>
<evidence type="ECO:0000256" key="16">
    <source>
        <dbReference type="HAMAP-Rule" id="MF_01274"/>
    </source>
</evidence>
<feature type="binding site" evidence="16">
    <location>
        <position position="130"/>
    </location>
    <ligand>
        <name>K(+)</name>
        <dbReference type="ChEBI" id="CHEBI:29103"/>
    </ligand>
</feature>
<dbReference type="GO" id="GO:0015937">
    <property type="term" value="P:coenzyme A biosynthetic process"/>
    <property type="evidence" value="ECO:0007669"/>
    <property type="project" value="UniProtKB-UniRule"/>
</dbReference>
<dbReference type="GO" id="GO:0005524">
    <property type="term" value="F:ATP binding"/>
    <property type="evidence" value="ECO:0007669"/>
    <property type="project" value="UniProtKB-UniRule"/>
</dbReference>
<dbReference type="NCBIfam" id="TIGR00671">
    <property type="entry name" value="baf"/>
    <property type="match status" value="1"/>
</dbReference>
<keyword evidence="7 16" id="KW-0963">Cytoplasm</keyword>
<keyword evidence="16" id="KW-0479">Metal-binding</keyword>
<feature type="binding site" evidence="16">
    <location>
        <position position="185"/>
    </location>
    <ligand>
        <name>substrate</name>
    </ligand>
</feature>
<comment type="cofactor">
    <cofactor evidence="16">
        <name>NH4(+)</name>
        <dbReference type="ChEBI" id="CHEBI:28938"/>
    </cofactor>
    <cofactor evidence="16">
        <name>K(+)</name>
        <dbReference type="ChEBI" id="CHEBI:29103"/>
    </cofactor>
    <text evidence="16">A monovalent cation. Ammonium or potassium.</text>
</comment>
<dbReference type="NCBIfam" id="NF009855">
    <property type="entry name" value="PRK13321.1"/>
    <property type="match status" value="1"/>
</dbReference>
<protein>
    <recommendedName>
        <fullName evidence="15 16">Type III pantothenate kinase</fullName>
        <ecNumber evidence="6 16">2.7.1.33</ecNumber>
    </recommendedName>
    <alternativeName>
        <fullName evidence="16">PanK-III</fullName>
    </alternativeName>
    <alternativeName>
        <fullName evidence="16">Pantothenic acid kinase</fullName>
    </alternativeName>
</protein>
<dbReference type="InterPro" id="IPR043129">
    <property type="entry name" value="ATPase_NBD"/>
</dbReference>
<evidence type="ECO:0000313" key="17">
    <source>
        <dbReference type="EMBL" id="SFH73792.1"/>
    </source>
</evidence>
<comment type="similarity">
    <text evidence="14 16">Belongs to the type III pantothenate kinase family.</text>
</comment>
<evidence type="ECO:0000256" key="7">
    <source>
        <dbReference type="ARBA" id="ARBA00022490"/>
    </source>
</evidence>
<evidence type="ECO:0000256" key="15">
    <source>
        <dbReference type="ARBA" id="ARBA00040883"/>
    </source>
</evidence>
<comment type="subunit">
    <text evidence="5 16">Homodimer.</text>
</comment>
<dbReference type="AlphaFoldDB" id="A0A1I3CGX7"/>
<dbReference type="EC" id="2.7.1.33" evidence="6 16"/>
<dbReference type="CDD" id="cd24015">
    <property type="entry name" value="ASKHA_NBD_PanK-III"/>
    <property type="match status" value="1"/>
</dbReference>
<dbReference type="GO" id="GO:0005737">
    <property type="term" value="C:cytoplasm"/>
    <property type="evidence" value="ECO:0007669"/>
    <property type="project" value="UniProtKB-SubCell"/>
</dbReference>
<keyword evidence="10 16" id="KW-0418">Kinase</keyword>
<feature type="binding site" evidence="16">
    <location>
        <begin position="7"/>
        <end position="14"/>
    </location>
    <ligand>
        <name>ATP</name>
        <dbReference type="ChEBI" id="CHEBI:30616"/>
    </ligand>
</feature>
<feature type="binding site" evidence="16">
    <location>
        <position position="133"/>
    </location>
    <ligand>
        <name>ATP</name>
        <dbReference type="ChEBI" id="CHEBI:30616"/>
    </ligand>
</feature>
<accession>A0A1I3CGX7</accession>
<reference evidence="18" key="1">
    <citation type="submission" date="2016-10" db="EMBL/GenBank/DDBJ databases">
        <authorList>
            <person name="Varghese N."/>
            <person name="Submissions S."/>
        </authorList>
    </citation>
    <scope>NUCLEOTIDE SEQUENCE [LARGE SCALE GENOMIC DNA]</scope>
    <source>
        <strain evidence="18">Z-7934</strain>
    </source>
</reference>
<organism evidence="17 18">
    <name type="scientific">Tindallia magadiensis</name>
    <dbReference type="NCBI Taxonomy" id="69895"/>
    <lineage>
        <taxon>Bacteria</taxon>
        <taxon>Bacillati</taxon>
        <taxon>Bacillota</taxon>
        <taxon>Clostridia</taxon>
        <taxon>Peptostreptococcales</taxon>
        <taxon>Tindalliaceae</taxon>
        <taxon>Tindallia</taxon>
    </lineage>
</organism>
<feature type="binding site" evidence="16">
    <location>
        <begin position="108"/>
        <end position="111"/>
    </location>
    <ligand>
        <name>substrate</name>
    </ligand>
</feature>
<dbReference type="GO" id="GO:0046872">
    <property type="term" value="F:metal ion binding"/>
    <property type="evidence" value="ECO:0007669"/>
    <property type="project" value="UniProtKB-KW"/>
</dbReference>
<dbReference type="STRING" id="69895.SAMN05192551_102392"/>
<comment type="cofactor">
    <cofactor evidence="2">
        <name>K(+)</name>
        <dbReference type="ChEBI" id="CHEBI:29103"/>
    </cofactor>
</comment>
<dbReference type="NCBIfam" id="NF009848">
    <property type="entry name" value="PRK13318.1-6"/>
    <property type="match status" value="1"/>
</dbReference>
<evidence type="ECO:0000256" key="8">
    <source>
        <dbReference type="ARBA" id="ARBA00022679"/>
    </source>
</evidence>
<dbReference type="UniPathway" id="UPA00241">
    <property type="reaction ID" value="UER00352"/>
</dbReference>
<evidence type="ECO:0000256" key="12">
    <source>
        <dbReference type="ARBA" id="ARBA00022958"/>
    </source>
</evidence>
<dbReference type="NCBIfam" id="NF009847">
    <property type="entry name" value="PRK13318.1-5"/>
    <property type="match status" value="1"/>
</dbReference>
<evidence type="ECO:0000256" key="6">
    <source>
        <dbReference type="ARBA" id="ARBA00012102"/>
    </source>
</evidence>
<keyword evidence="11 16" id="KW-0067">ATP-binding</keyword>
<evidence type="ECO:0000256" key="10">
    <source>
        <dbReference type="ARBA" id="ARBA00022777"/>
    </source>
</evidence>
<evidence type="ECO:0000256" key="5">
    <source>
        <dbReference type="ARBA" id="ARBA00011738"/>
    </source>
</evidence>
<evidence type="ECO:0000256" key="4">
    <source>
        <dbReference type="ARBA" id="ARBA00005225"/>
    </source>
</evidence>
<evidence type="ECO:0000313" key="18">
    <source>
        <dbReference type="Proteomes" id="UP000199287"/>
    </source>
</evidence>
<feature type="active site" description="Proton acceptor" evidence="16">
    <location>
        <position position="110"/>
    </location>
</feature>
<comment type="function">
    <text evidence="16">Catalyzes the phosphorylation of pantothenate (Pan), the first step in CoA biosynthesis.</text>
</comment>
<comment type="subcellular location">
    <subcellularLocation>
        <location evidence="3 16">Cytoplasm</location>
    </subcellularLocation>
</comment>
<sequence length="281" mass="30940">MMLLVFDVGNSNIVLGMFREDKLSYSWRVSTDQAKSSDEYVILINQLLEYYDLKPESVEDVIVSSVVPDLTYTLELAIRKLFRIYPLSMDSGTKTGMQIHYDNPKQVGADRIVNAVAAYEKYGGPLIVVDFGTATTFCAISAAGEYLGGTISPGIKISSDALFQKAAKLPRIDLVKPGRVICHNTVSSMQSGIIYGYVGLVEYVIDKMKKELSDEIQSITVVATGGLSTLIASETDAIDVIDKTITLDGLKIIYEKNKEGRTPESIRSEEMLPEKNLQLEA</sequence>
<comment type="catalytic activity">
    <reaction evidence="1 16">
        <text>(R)-pantothenate + ATP = (R)-4'-phosphopantothenate + ADP + H(+)</text>
        <dbReference type="Rhea" id="RHEA:16373"/>
        <dbReference type="ChEBI" id="CHEBI:10986"/>
        <dbReference type="ChEBI" id="CHEBI:15378"/>
        <dbReference type="ChEBI" id="CHEBI:29032"/>
        <dbReference type="ChEBI" id="CHEBI:30616"/>
        <dbReference type="ChEBI" id="CHEBI:456216"/>
        <dbReference type="EC" id="2.7.1.33"/>
    </reaction>
</comment>
<dbReference type="Gene3D" id="3.30.420.40">
    <property type="match status" value="2"/>
</dbReference>
<dbReference type="Pfam" id="PF03309">
    <property type="entry name" value="Pan_kinase"/>
    <property type="match status" value="1"/>
</dbReference>
<comment type="pathway">
    <text evidence="4 16">Cofactor biosynthesis; coenzyme A biosynthesis; CoA from (R)-pantothenate: step 1/5.</text>
</comment>
<dbReference type="Proteomes" id="UP000199287">
    <property type="component" value="Unassembled WGS sequence"/>
</dbReference>
<dbReference type="PANTHER" id="PTHR34265:SF1">
    <property type="entry name" value="TYPE III PANTOTHENATE KINASE"/>
    <property type="match status" value="1"/>
</dbReference>